<evidence type="ECO:0000259" key="1">
    <source>
        <dbReference type="Pfam" id="PF08302"/>
    </source>
</evidence>
<evidence type="ECO:0000313" key="2">
    <source>
        <dbReference type="EMBL" id="MEP1057683.1"/>
    </source>
</evidence>
<protein>
    <recommendedName>
        <fullName evidence="1">tRNA ligase phosphodiesterase domain-containing protein</fullName>
    </recommendedName>
</protein>
<proteinExistence type="predicted"/>
<keyword evidence="3" id="KW-1185">Reference proteome</keyword>
<dbReference type="RefSeq" id="WP_190450699.1">
    <property type="nucleotide sequence ID" value="NZ_JAMPLM010000002.1"/>
</dbReference>
<gene>
    <name evidence="2" type="ORF">NDI38_04475</name>
</gene>
<sequence length="162" mass="18279">MTGILWLVPITPIAVSAIYPNTQRQHVTLAYGVERKDYENIIGLSASVGILEECWNDEVQTVSVVLQSWLPCNNLHPHITISWVDSSAPVMSNLMLQGEHYSKALDGSVLPCMVEFLEWTDPVDPHKWRDRSPAICKQPGCDKTTRSLTGYCRSHRPATKYR</sequence>
<feature type="domain" description="tRNA ligase phosphodiesterase" evidence="1">
    <location>
        <begin position="45"/>
        <end position="99"/>
    </location>
</feature>
<accession>A0ABV0KEN3</accession>
<dbReference type="InterPro" id="IPR015965">
    <property type="entry name" value="tRNA_lig_PDEase"/>
</dbReference>
<dbReference type="EMBL" id="JAMPLM010000002">
    <property type="protein sequence ID" value="MEP1057683.1"/>
    <property type="molecule type" value="Genomic_DNA"/>
</dbReference>
<name>A0ABV0KEN3_9CYAN</name>
<comment type="caution">
    <text evidence="2">The sequence shown here is derived from an EMBL/GenBank/DDBJ whole genome shotgun (WGS) entry which is preliminary data.</text>
</comment>
<evidence type="ECO:0000313" key="3">
    <source>
        <dbReference type="Proteomes" id="UP001476950"/>
    </source>
</evidence>
<dbReference type="Proteomes" id="UP001476950">
    <property type="component" value="Unassembled WGS sequence"/>
</dbReference>
<organism evidence="2 3">
    <name type="scientific">Stenomitos frigidus AS-A4</name>
    <dbReference type="NCBI Taxonomy" id="2933935"/>
    <lineage>
        <taxon>Bacteria</taxon>
        <taxon>Bacillati</taxon>
        <taxon>Cyanobacteriota</taxon>
        <taxon>Cyanophyceae</taxon>
        <taxon>Leptolyngbyales</taxon>
        <taxon>Leptolyngbyaceae</taxon>
        <taxon>Stenomitos</taxon>
    </lineage>
</organism>
<dbReference type="Pfam" id="PF08302">
    <property type="entry name" value="tRNA_lig_CPD"/>
    <property type="match status" value="1"/>
</dbReference>
<reference evidence="2 3" key="1">
    <citation type="submission" date="2022-04" db="EMBL/GenBank/DDBJ databases">
        <title>Positive selection, recombination, and allopatry shape intraspecific diversity of widespread and dominant cyanobacteria.</title>
        <authorList>
            <person name="Wei J."/>
            <person name="Shu W."/>
            <person name="Hu C."/>
        </authorList>
    </citation>
    <scope>NUCLEOTIDE SEQUENCE [LARGE SCALE GENOMIC DNA]</scope>
    <source>
        <strain evidence="2 3">AS-A4</strain>
    </source>
</reference>